<proteinExistence type="predicted"/>
<evidence type="ECO:0000313" key="5">
    <source>
        <dbReference type="EMBL" id="MFC5411476.1"/>
    </source>
</evidence>
<dbReference type="Pfam" id="PF00392">
    <property type="entry name" value="GntR"/>
    <property type="match status" value="1"/>
</dbReference>
<dbReference type="Gene3D" id="1.20.120.530">
    <property type="entry name" value="GntR ligand-binding domain-like"/>
    <property type="match status" value="1"/>
</dbReference>
<dbReference type="SUPFAM" id="SSF48008">
    <property type="entry name" value="GntR ligand-binding domain-like"/>
    <property type="match status" value="1"/>
</dbReference>
<dbReference type="CDD" id="cd07377">
    <property type="entry name" value="WHTH_GntR"/>
    <property type="match status" value="1"/>
</dbReference>
<dbReference type="PRINTS" id="PR00035">
    <property type="entry name" value="HTHGNTR"/>
</dbReference>
<feature type="domain" description="HTH gntR-type" evidence="4">
    <location>
        <begin position="15"/>
        <end position="83"/>
    </location>
</feature>
<evidence type="ECO:0000256" key="1">
    <source>
        <dbReference type="ARBA" id="ARBA00023015"/>
    </source>
</evidence>
<dbReference type="PANTHER" id="PTHR43537:SF5">
    <property type="entry name" value="UXU OPERON TRANSCRIPTIONAL REGULATOR"/>
    <property type="match status" value="1"/>
</dbReference>
<evidence type="ECO:0000256" key="2">
    <source>
        <dbReference type="ARBA" id="ARBA00023125"/>
    </source>
</evidence>
<dbReference type="PANTHER" id="PTHR43537">
    <property type="entry name" value="TRANSCRIPTIONAL REGULATOR, GNTR FAMILY"/>
    <property type="match status" value="1"/>
</dbReference>
<dbReference type="EMBL" id="JBHSMA010000006">
    <property type="protein sequence ID" value="MFC5411476.1"/>
    <property type="molecule type" value="Genomic_DNA"/>
</dbReference>
<gene>
    <name evidence="5" type="ORF">ACFPMF_19290</name>
</gene>
<dbReference type="RefSeq" id="WP_379848369.1">
    <property type="nucleotide sequence ID" value="NZ_JBHSMA010000006.1"/>
</dbReference>
<accession>A0ABW0IDK0</accession>
<dbReference type="SUPFAM" id="SSF46785">
    <property type="entry name" value="Winged helix' DNA-binding domain"/>
    <property type="match status" value="1"/>
</dbReference>
<evidence type="ECO:0000259" key="4">
    <source>
        <dbReference type="PROSITE" id="PS50949"/>
    </source>
</evidence>
<dbReference type="Pfam" id="PF07729">
    <property type="entry name" value="FCD"/>
    <property type="match status" value="1"/>
</dbReference>
<sequence length="241" mass="27739">MSTNNSLALLPLGQVSMTDRVENILREYLAENKFKPGDPLPNEVEMASQLNVSRNVVREALSRLRMLGMIETRPRRGMIMAQPDLLAGLEKVLNPSILSVDNLKDIFEMRLILEMGIAEFLFARKTQKDMDELEMIVSKQKDRYIVSQEDEVAFHSKLYEMTGNETFTRFQTLLMPVFDHVFSEYYDKGIKMDIAKPITHHDLVEILKNGTADEFRTAMYTHLLPYYMSGQIKPRVTDSAP</sequence>
<dbReference type="PROSITE" id="PS50949">
    <property type="entry name" value="HTH_GNTR"/>
    <property type="match status" value="1"/>
</dbReference>
<organism evidence="5 6">
    <name type="scientific">Larkinella bovis</name>
    <dbReference type="NCBI Taxonomy" id="683041"/>
    <lineage>
        <taxon>Bacteria</taxon>
        <taxon>Pseudomonadati</taxon>
        <taxon>Bacteroidota</taxon>
        <taxon>Cytophagia</taxon>
        <taxon>Cytophagales</taxon>
        <taxon>Spirosomataceae</taxon>
        <taxon>Larkinella</taxon>
    </lineage>
</organism>
<dbReference type="InterPro" id="IPR036390">
    <property type="entry name" value="WH_DNA-bd_sf"/>
</dbReference>
<keyword evidence="6" id="KW-1185">Reference proteome</keyword>
<keyword evidence="2" id="KW-0238">DNA-binding</keyword>
<dbReference type="Gene3D" id="1.10.10.10">
    <property type="entry name" value="Winged helix-like DNA-binding domain superfamily/Winged helix DNA-binding domain"/>
    <property type="match status" value="1"/>
</dbReference>
<reference evidence="6" key="1">
    <citation type="journal article" date="2019" name="Int. J. Syst. Evol. Microbiol.">
        <title>The Global Catalogue of Microorganisms (GCM) 10K type strain sequencing project: providing services to taxonomists for standard genome sequencing and annotation.</title>
        <authorList>
            <consortium name="The Broad Institute Genomics Platform"/>
            <consortium name="The Broad Institute Genome Sequencing Center for Infectious Disease"/>
            <person name="Wu L."/>
            <person name="Ma J."/>
        </authorList>
    </citation>
    <scope>NUCLEOTIDE SEQUENCE [LARGE SCALE GENOMIC DNA]</scope>
    <source>
        <strain evidence="6">CCUG 55250</strain>
    </source>
</reference>
<dbReference type="SMART" id="SM00345">
    <property type="entry name" value="HTH_GNTR"/>
    <property type="match status" value="1"/>
</dbReference>
<evidence type="ECO:0000256" key="3">
    <source>
        <dbReference type="ARBA" id="ARBA00023163"/>
    </source>
</evidence>
<dbReference type="InterPro" id="IPR036388">
    <property type="entry name" value="WH-like_DNA-bd_sf"/>
</dbReference>
<keyword evidence="1" id="KW-0805">Transcription regulation</keyword>
<dbReference type="Proteomes" id="UP001596106">
    <property type="component" value="Unassembled WGS sequence"/>
</dbReference>
<name>A0ABW0IDK0_9BACT</name>
<dbReference type="InterPro" id="IPR000524">
    <property type="entry name" value="Tscrpt_reg_HTH_GntR"/>
</dbReference>
<comment type="caution">
    <text evidence="5">The sequence shown here is derived from an EMBL/GenBank/DDBJ whole genome shotgun (WGS) entry which is preliminary data.</text>
</comment>
<dbReference type="SMART" id="SM00895">
    <property type="entry name" value="FCD"/>
    <property type="match status" value="1"/>
</dbReference>
<dbReference type="InterPro" id="IPR011711">
    <property type="entry name" value="GntR_C"/>
</dbReference>
<dbReference type="InterPro" id="IPR008920">
    <property type="entry name" value="TF_FadR/GntR_C"/>
</dbReference>
<evidence type="ECO:0000313" key="6">
    <source>
        <dbReference type="Proteomes" id="UP001596106"/>
    </source>
</evidence>
<protein>
    <submittedName>
        <fullName evidence="5">FadR/GntR family transcriptional regulator</fullName>
    </submittedName>
</protein>
<keyword evidence="3" id="KW-0804">Transcription</keyword>